<gene>
    <name evidence="3" type="ORF">IW16_11715</name>
    <name evidence="4" type="ORF">SAMN02787073_5090</name>
</gene>
<reference evidence="6" key="3">
    <citation type="submission" date="2016-11" db="EMBL/GenBank/DDBJ databases">
        <authorList>
            <person name="Varghese N."/>
            <person name="Submissions S."/>
        </authorList>
    </citation>
    <scope>NUCLEOTIDE SEQUENCE [LARGE SCALE GENOMIC DNA]</scope>
    <source>
        <strain evidence="6">YR203</strain>
    </source>
</reference>
<evidence type="ECO:0008006" key="7">
    <source>
        <dbReference type="Google" id="ProtNLM"/>
    </source>
</evidence>
<protein>
    <recommendedName>
        <fullName evidence="7">DUF1911 domain-containing protein</fullName>
    </recommendedName>
</protein>
<dbReference type="InterPro" id="IPR028983">
    <property type="entry name" value="PA2201-like_C"/>
</dbReference>
<evidence type="ECO:0000259" key="1">
    <source>
        <dbReference type="Pfam" id="PF08928"/>
    </source>
</evidence>
<dbReference type="InterPro" id="IPR015025">
    <property type="entry name" value="PoNi_C"/>
</dbReference>
<dbReference type="AlphaFoldDB" id="A0A1M5NVC4"/>
<evidence type="ECO:0000313" key="4">
    <source>
        <dbReference type="EMBL" id="SHG93405.1"/>
    </source>
</evidence>
<dbReference type="EMBL" id="FQVE01000009">
    <property type="protein sequence ID" value="SHG93405.1"/>
    <property type="molecule type" value="Genomic_DNA"/>
</dbReference>
<reference evidence="3 5" key="1">
    <citation type="submission" date="2014-07" db="EMBL/GenBank/DDBJ databases">
        <title>Genome of Chryseobacterium vrystaatense LMG 22846.</title>
        <authorList>
            <person name="Pipes S.E."/>
            <person name="Stropko S.J."/>
            <person name="Newman J.D."/>
        </authorList>
    </citation>
    <scope>NUCLEOTIDE SEQUENCE [LARGE SCALE GENOMIC DNA]</scope>
    <source>
        <strain evidence="3 5">LMG 22846</strain>
    </source>
</reference>
<dbReference type="Pfam" id="PF08929">
    <property type="entry name" value="PoNi_C"/>
    <property type="match status" value="1"/>
</dbReference>
<dbReference type="Proteomes" id="UP000184108">
    <property type="component" value="Unassembled WGS sequence"/>
</dbReference>
<evidence type="ECO:0000313" key="3">
    <source>
        <dbReference type="EMBL" id="KFF26513.1"/>
    </source>
</evidence>
<dbReference type="OrthoDB" id="2067926at2"/>
<dbReference type="Pfam" id="PF08928">
    <property type="entry name" value="PoNi_N"/>
    <property type="match status" value="1"/>
</dbReference>
<sequence>MDTRDKLNSRENFQEIIEQQREYIQEELEDLRGYTPEETDKIYDTYQTLIKYSLDNLIAAYSMGESIDVISKEYLVTIDYFQHGWSQSNGYVQMVWMLAIGTMIDVKQEQFLKLAECVKKDNPNDYLIDLLIRNRIENWINHESFKFPKPYKSILDVVTFAKDDKPKASEKLLEYLQKEWYRGHSDTGWYDAHKSKWNIHTGYWSFESGALVKILGLDDSILKDQQYYPYDMVHWKD</sequence>
<evidence type="ECO:0000313" key="5">
    <source>
        <dbReference type="Proteomes" id="UP000028719"/>
    </source>
</evidence>
<evidence type="ECO:0000259" key="2">
    <source>
        <dbReference type="Pfam" id="PF08929"/>
    </source>
</evidence>
<organism evidence="4 6">
    <name type="scientific">Chryseobacterium vrystaatense</name>
    <dbReference type="NCBI Taxonomy" id="307480"/>
    <lineage>
        <taxon>Bacteria</taxon>
        <taxon>Pseudomonadati</taxon>
        <taxon>Bacteroidota</taxon>
        <taxon>Flavobacteriia</taxon>
        <taxon>Flavobacteriales</taxon>
        <taxon>Weeksellaceae</taxon>
        <taxon>Chryseobacterium group</taxon>
        <taxon>Chryseobacterium</taxon>
    </lineage>
</organism>
<dbReference type="EMBL" id="JPRI01000003">
    <property type="protein sequence ID" value="KFF26513.1"/>
    <property type="molecule type" value="Genomic_DNA"/>
</dbReference>
<dbReference type="InterPro" id="IPR015024">
    <property type="entry name" value="PoNi_N"/>
</dbReference>
<dbReference type="RefSeq" id="WP_034743871.1">
    <property type="nucleotide sequence ID" value="NZ_FQVE01000009.1"/>
</dbReference>
<dbReference type="SUPFAM" id="SSF140731">
    <property type="entry name" value="PA2201 C-terminal domain-like"/>
    <property type="match status" value="1"/>
</dbReference>
<accession>A0A1M5NVC4</accession>
<name>A0A1M5NVC4_9FLAO</name>
<proteinExistence type="predicted"/>
<feature type="domain" description="PoNi C-terminal" evidence="2">
    <location>
        <begin position="124"/>
        <end position="232"/>
    </location>
</feature>
<dbReference type="Proteomes" id="UP000028719">
    <property type="component" value="Unassembled WGS sequence"/>
</dbReference>
<keyword evidence="5" id="KW-1185">Reference proteome</keyword>
<dbReference type="Gene3D" id="1.10.3920.10">
    <property type="entry name" value="PA2201 C-terminal domain-like"/>
    <property type="match status" value="1"/>
</dbReference>
<feature type="domain" description="PoNi N-terminal" evidence="1">
    <location>
        <begin position="4"/>
        <end position="115"/>
    </location>
</feature>
<reference evidence="4" key="2">
    <citation type="submission" date="2016-11" db="EMBL/GenBank/DDBJ databases">
        <authorList>
            <person name="Jaros S."/>
            <person name="Januszkiewicz K."/>
            <person name="Wedrychowicz H."/>
        </authorList>
    </citation>
    <scope>NUCLEOTIDE SEQUENCE [LARGE SCALE GENOMIC DNA]</scope>
    <source>
        <strain evidence="4">YR203</strain>
    </source>
</reference>
<evidence type="ECO:0000313" key="6">
    <source>
        <dbReference type="Proteomes" id="UP000184108"/>
    </source>
</evidence>